<evidence type="ECO:0000259" key="6">
    <source>
        <dbReference type="Pfam" id="PF02826"/>
    </source>
</evidence>
<sequence>MSKKRVLIAHILGAKGKQMLHERDDIEVVEFPNTIEQGQFQALLESFDAVHGVILGLTRFGTAELQRAQGLQVVSRIGVGFDAVDIPAMTRAAIPVMVCANANHRAVAEHTLGFMLSLAKRTEALTDLVRDGNWHQRYDYLPSELEGREVLLVGCGRIGARVATLLVALGMRVKVYDPYLAPGHLPHGVQWVAVLENGLATADYVSLHCPKTAETLGLLSAERLALMKPQAYVINTARGGIIDEQALYEALVEKRLAGAALDVFLPEPPTHGSGLPSLGNVICSPHLAGVSHEAVSRMAILAAGNVLDVFNAEPNHENAVNPQVFDRAFHLAETDSAATIPYPI</sequence>
<evidence type="ECO:0000256" key="2">
    <source>
        <dbReference type="ARBA" id="ARBA00023002"/>
    </source>
</evidence>
<dbReference type="GO" id="GO:0016616">
    <property type="term" value="F:oxidoreductase activity, acting on the CH-OH group of donors, NAD or NADP as acceptor"/>
    <property type="evidence" value="ECO:0007669"/>
    <property type="project" value="InterPro"/>
</dbReference>
<evidence type="ECO:0000256" key="4">
    <source>
        <dbReference type="RuleBase" id="RU003719"/>
    </source>
</evidence>
<dbReference type="PANTHER" id="PTHR42789:SF1">
    <property type="entry name" value="D-ISOMER SPECIFIC 2-HYDROXYACID DEHYDROGENASE FAMILY PROTEIN (AFU_ORTHOLOGUE AFUA_6G10090)"/>
    <property type="match status" value="1"/>
</dbReference>
<evidence type="ECO:0000256" key="1">
    <source>
        <dbReference type="ARBA" id="ARBA00005854"/>
    </source>
</evidence>
<evidence type="ECO:0000259" key="5">
    <source>
        <dbReference type="Pfam" id="PF00389"/>
    </source>
</evidence>
<dbReference type="InterPro" id="IPR036291">
    <property type="entry name" value="NAD(P)-bd_dom_sf"/>
</dbReference>
<dbReference type="Proteomes" id="UP000183983">
    <property type="component" value="Unassembled WGS sequence"/>
</dbReference>
<comment type="similarity">
    <text evidence="1 4">Belongs to the D-isomer specific 2-hydroxyacid dehydrogenase family.</text>
</comment>
<accession>A0A1M7N5R6</accession>
<dbReference type="RefSeq" id="WP_073166278.1">
    <property type="nucleotide sequence ID" value="NZ_FRDA01000005.1"/>
</dbReference>
<dbReference type="SUPFAM" id="SSF52283">
    <property type="entry name" value="Formate/glycerate dehydrogenase catalytic domain-like"/>
    <property type="match status" value="1"/>
</dbReference>
<dbReference type="OrthoDB" id="9805416at2"/>
<evidence type="ECO:0000313" key="7">
    <source>
        <dbReference type="EMBL" id="SHM98926.1"/>
    </source>
</evidence>
<dbReference type="CDD" id="cd12173">
    <property type="entry name" value="PGDH_4"/>
    <property type="match status" value="1"/>
</dbReference>
<keyword evidence="3" id="KW-0520">NAD</keyword>
<proteinExistence type="inferred from homology"/>
<gene>
    <name evidence="7" type="ORF">SAMN05216593_105214</name>
</gene>
<name>A0A1M7N5R6_9PSED</name>
<dbReference type="InterPro" id="IPR006140">
    <property type="entry name" value="D-isomer_DH_NAD-bd"/>
</dbReference>
<dbReference type="Gene3D" id="3.40.50.720">
    <property type="entry name" value="NAD(P)-binding Rossmann-like Domain"/>
    <property type="match status" value="2"/>
</dbReference>
<dbReference type="Pfam" id="PF02826">
    <property type="entry name" value="2-Hacid_dh_C"/>
    <property type="match status" value="1"/>
</dbReference>
<evidence type="ECO:0000256" key="3">
    <source>
        <dbReference type="ARBA" id="ARBA00023027"/>
    </source>
</evidence>
<dbReference type="InterPro" id="IPR006139">
    <property type="entry name" value="D-isomer_2_OHA_DH_cat_dom"/>
</dbReference>
<dbReference type="SUPFAM" id="SSF51735">
    <property type="entry name" value="NAD(P)-binding Rossmann-fold domains"/>
    <property type="match status" value="1"/>
</dbReference>
<protein>
    <submittedName>
        <fullName evidence="7">D-3-phosphoglycerate dehydrogenase</fullName>
    </submittedName>
</protein>
<feature type="domain" description="D-isomer specific 2-hydroxyacid dehydrogenase NAD-binding" evidence="6">
    <location>
        <begin position="112"/>
        <end position="288"/>
    </location>
</feature>
<evidence type="ECO:0000313" key="8">
    <source>
        <dbReference type="Proteomes" id="UP000183983"/>
    </source>
</evidence>
<dbReference type="InterPro" id="IPR050857">
    <property type="entry name" value="D-2-hydroxyacid_DH"/>
</dbReference>
<dbReference type="STRING" id="1190415.SAMN05216593_105214"/>
<dbReference type="GO" id="GO:0051287">
    <property type="term" value="F:NAD binding"/>
    <property type="evidence" value="ECO:0007669"/>
    <property type="project" value="InterPro"/>
</dbReference>
<keyword evidence="2 4" id="KW-0560">Oxidoreductase</keyword>
<dbReference type="Pfam" id="PF00389">
    <property type="entry name" value="2-Hacid_dh"/>
    <property type="match status" value="1"/>
</dbReference>
<dbReference type="EMBL" id="FRDA01000005">
    <property type="protein sequence ID" value="SHM98926.1"/>
    <property type="molecule type" value="Genomic_DNA"/>
</dbReference>
<organism evidence="7 8">
    <name type="scientific">Pseudomonas asturiensis</name>
    <dbReference type="NCBI Taxonomy" id="1190415"/>
    <lineage>
        <taxon>Bacteria</taxon>
        <taxon>Pseudomonadati</taxon>
        <taxon>Pseudomonadota</taxon>
        <taxon>Gammaproteobacteria</taxon>
        <taxon>Pseudomonadales</taxon>
        <taxon>Pseudomonadaceae</taxon>
        <taxon>Pseudomonas</taxon>
    </lineage>
</organism>
<dbReference type="AlphaFoldDB" id="A0A1M7N5R6"/>
<reference evidence="7 8" key="1">
    <citation type="submission" date="2016-11" db="EMBL/GenBank/DDBJ databases">
        <authorList>
            <person name="Jaros S."/>
            <person name="Januszkiewicz K."/>
            <person name="Wedrychowicz H."/>
        </authorList>
    </citation>
    <scope>NUCLEOTIDE SEQUENCE [LARGE SCALE GENOMIC DNA]</scope>
    <source>
        <strain evidence="7 8">LMG 26898</strain>
    </source>
</reference>
<dbReference type="PANTHER" id="PTHR42789">
    <property type="entry name" value="D-ISOMER SPECIFIC 2-HYDROXYACID DEHYDROGENASE FAMILY PROTEIN (AFU_ORTHOLOGUE AFUA_6G10090)"/>
    <property type="match status" value="1"/>
</dbReference>
<feature type="domain" description="D-isomer specific 2-hydroxyacid dehydrogenase catalytic" evidence="5">
    <location>
        <begin position="7"/>
        <end position="320"/>
    </location>
</feature>